<comment type="caution">
    <text evidence="2">The sequence shown here is derived from an EMBL/GenBank/DDBJ whole genome shotgun (WGS) entry which is preliminary data.</text>
</comment>
<name>A0AA40HXL5_CNENI</name>
<dbReference type="EMBL" id="JAULJE010000009">
    <property type="protein sequence ID" value="KAK1339202.1"/>
    <property type="molecule type" value="Genomic_DNA"/>
</dbReference>
<gene>
    <name evidence="2" type="ORF">QTO34_019879</name>
</gene>
<reference evidence="2" key="1">
    <citation type="submission" date="2023-06" db="EMBL/GenBank/DDBJ databases">
        <title>Reference genome for the Northern bat (Eptesicus nilssonii), a most northern bat species.</title>
        <authorList>
            <person name="Laine V.N."/>
            <person name="Pulliainen A.T."/>
            <person name="Lilley T.M."/>
        </authorList>
    </citation>
    <scope>NUCLEOTIDE SEQUENCE</scope>
    <source>
        <strain evidence="2">BLF_Eptnil</strain>
        <tissue evidence="2">Kidney</tissue>
    </source>
</reference>
<organism evidence="2 3">
    <name type="scientific">Cnephaeus nilssonii</name>
    <name type="common">Northern bat</name>
    <name type="synonym">Eptesicus nilssonii</name>
    <dbReference type="NCBI Taxonomy" id="3371016"/>
    <lineage>
        <taxon>Eukaryota</taxon>
        <taxon>Metazoa</taxon>
        <taxon>Chordata</taxon>
        <taxon>Craniata</taxon>
        <taxon>Vertebrata</taxon>
        <taxon>Euteleostomi</taxon>
        <taxon>Mammalia</taxon>
        <taxon>Eutheria</taxon>
        <taxon>Laurasiatheria</taxon>
        <taxon>Chiroptera</taxon>
        <taxon>Yangochiroptera</taxon>
        <taxon>Vespertilionidae</taxon>
        <taxon>Cnephaeus</taxon>
    </lineage>
</organism>
<accession>A0AA40HXL5</accession>
<evidence type="ECO:0000313" key="2">
    <source>
        <dbReference type="EMBL" id="KAK1339202.1"/>
    </source>
</evidence>
<evidence type="ECO:0000313" key="3">
    <source>
        <dbReference type="Proteomes" id="UP001177744"/>
    </source>
</evidence>
<dbReference type="AlphaFoldDB" id="A0AA40HXL5"/>
<feature type="region of interest" description="Disordered" evidence="1">
    <location>
        <begin position="1"/>
        <end position="32"/>
    </location>
</feature>
<protein>
    <submittedName>
        <fullName evidence="2">Uncharacterized protein</fullName>
    </submittedName>
</protein>
<evidence type="ECO:0000256" key="1">
    <source>
        <dbReference type="SAM" id="MobiDB-lite"/>
    </source>
</evidence>
<proteinExistence type="predicted"/>
<sequence>MEQMARNAEEVVASENSVRKFPSPNGSAPTPKSIPTTSLLKLWSPFSSFWHPVLASDDSSIPSSSSCTSPWATSLALHLNPAYFSPPDATVRPPPDIYTKALATMATKIWAFRPLWE</sequence>
<dbReference type="Proteomes" id="UP001177744">
    <property type="component" value="Unassembled WGS sequence"/>
</dbReference>
<keyword evidence="3" id="KW-1185">Reference proteome</keyword>